<accession>A0AAJ0E5P1</accession>
<keyword evidence="1" id="KW-0732">Signal</keyword>
<dbReference type="EMBL" id="MOOE01000003">
    <property type="protein sequence ID" value="KAK1534624.1"/>
    <property type="molecule type" value="Genomic_DNA"/>
</dbReference>
<feature type="signal peptide" evidence="1">
    <location>
        <begin position="1"/>
        <end position="25"/>
    </location>
</feature>
<dbReference type="AlphaFoldDB" id="A0AAJ0E5P1"/>
<protein>
    <submittedName>
        <fullName evidence="2">Uncharacterized protein</fullName>
    </submittedName>
</protein>
<sequence>MPIRKTGGATTILLFPGLLPVWSRAASHGAVPATCKQALVYSGLGVTFPAIIADITLGLGGVPLIIQVGTPGIQCLDLKLKLKPLLVTDTNVAVSRCTVSESLKATPKSSVQRIRYTITSQFSLPSRQLPAWAIKMLRAAASGVAPVGRQFLPPGSTTTFLRRASGSISSEDAGLNRTAWICLPLPFPHAARHPMFPVDRMVQSVYYHVPPVFVTSPVGHSTAYILYDGYFSISIACLSIRREVERQRETVRADKAMRRLSHHDLDDSPS</sequence>
<proteinExistence type="predicted"/>
<reference evidence="2 3" key="1">
    <citation type="submission" date="2016-10" db="EMBL/GenBank/DDBJ databases">
        <title>The genome sequence of Colletotrichum fioriniae PJ7.</title>
        <authorList>
            <person name="Baroncelli R."/>
        </authorList>
    </citation>
    <scope>NUCLEOTIDE SEQUENCE [LARGE SCALE GENOMIC DNA]</scope>
    <source>
        <strain evidence="2 3">IMI 309622</strain>
    </source>
</reference>
<evidence type="ECO:0000313" key="3">
    <source>
        <dbReference type="Proteomes" id="UP001240678"/>
    </source>
</evidence>
<dbReference type="RefSeq" id="XP_060317827.1">
    <property type="nucleotide sequence ID" value="XM_060451562.1"/>
</dbReference>
<name>A0AAJ0E5P1_9PEZI</name>
<comment type="caution">
    <text evidence="2">The sequence shown here is derived from an EMBL/GenBank/DDBJ whole genome shotgun (WGS) entry which is preliminary data.</text>
</comment>
<dbReference type="Proteomes" id="UP001240678">
    <property type="component" value="Unassembled WGS sequence"/>
</dbReference>
<evidence type="ECO:0000256" key="1">
    <source>
        <dbReference type="SAM" id="SignalP"/>
    </source>
</evidence>
<dbReference type="GeneID" id="85335109"/>
<gene>
    <name evidence="2" type="ORF">CCOS01_03376</name>
</gene>
<feature type="chain" id="PRO_5042495396" evidence="1">
    <location>
        <begin position="26"/>
        <end position="270"/>
    </location>
</feature>
<organism evidence="2 3">
    <name type="scientific">Colletotrichum costaricense</name>
    <dbReference type="NCBI Taxonomy" id="1209916"/>
    <lineage>
        <taxon>Eukaryota</taxon>
        <taxon>Fungi</taxon>
        <taxon>Dikarya</taxon>
        <taxon>Ascomycota</taxon>
        <taxon>Pezizomycotina</taxon>
        <taxon>Sordariomycetes</taxon>
        <taxon>Hypocreomycetidae</taxon>
        <taxon>Glomerellales</taxon>
        <taxon>Glomerellaceae</taxon>
        <taxon>Colletotrichum</taxon>
        <taxon>Colletotrichum acutatum species complex</taxon>
    </lineage>
</organism>
<evidence type="ECO:0000313" key="2">
    <source>
        <dbReference type="EMBL" id="KAK1534624.1"/>
    </source>
</evidence>
<keyword evidence="3" id="KW-1185">Reference proteome</keyword>